<evidence type="ECO:0000259" key="10">
    <source>
        <dbReference type="PROSITE" id="PS51779"/>
    </source>
</evidence>
<dbReference type="RefSeq" id="WP_158359314.1">
    <property type="nucleotide sequence ID" value="NZ_CP034879.1"/>
</dbReference>
<name>A0A4D6XUD4_9GAMM</name>
<organism evidence="11 12">
    <name type="scientific">Buchnera aphidicola</name>
    <name type="common">Brachycaudus cardui</name>
    <dbReference type="NCBI Taxonomy" id="557993"/>
    <lineage>
        <taxon>Bacteria</taxon>
        <taxon>Pseudomonadati</taxon>
        <taxon>Pseudomonadota</taxon>
        <taxon>Gammaproteobacteria</taxon>
        <taxon>Enterobacterales</taxon>
        <taxon>Erwiniaceae</taxon>
        <taxon>Buchnera</taxon>
    </lineage>
</organism>
<feature type="domain" description="POTRA" evidence="10">
    <location>
        <begin position="175"/>
        <end position="263"/>
    </location>
</feature>
<keyword evidence="3 8" id="KW-0812">Transmembrane</keyword>
<proteinExistence type="inferred from homology"/>
<dbReference type="Proteomes" id="UP000298594">
    <property type="component" value="Chromosome"/>
</dbReference>
<feature type="domain" description="POTRA" evidence="10">
    <location>
        <begin position="266"/>
        <end position="344"/>
    </location>
</feature>
<dbReference type="Gene3D" id="2.40.160.50">
    <property type="entry name" value="membrane protein fhac: a member of the omp85/tpsb transporter family"/>
    <property type="match status" value="1"/>
</dbReference>
<keyword evidence="2 8" id="KW-1134">Transmembrane beta strand</keyword>
<dbReference type="PANTHER" id="PTHR12815">
    <property type="entry name" value="SORTING AND ASSEMBLY MACHINERY SAMM50 PROTEIN FAMILY MEMBER"/>
    <property type="match status" value="1"/>
</dbReference>
<dbReference type="InterPro" id="IPR010827">
    <property type="entry name" value="BamA/TamA_POTRA"/>
</dbReference>
<dbReference type="InterPro" id="IPR000184">
    <property type="entry name" value="Bac_surfAg_D15"/>
</dbReference>
<dbReference type="Pfam" id="PF07244">
    <property type="entry name" value="POTRA"/>
    <property type="match status" value="4"/>
</dbReference>
<comment type="subunit">
    <text evidence="8">Part of the Bam complex, which is composed of the outer membrane protein BamA, and four lipoproteins BamB, BamC, BamD and BamE.</text>
</comment>
<keyword evidence="7 8" id="KW-0998">Cell outer membrane</keyword>
<dbReference type="OrthoDB" id="9803054at2"/>
<comment type="subcellular location">
    <subcellularLocation>
        <location evidence="8">Cell outer membrane</location>
    </subcellularLocation>
    <subcellularLocation>
        <location evidence="1">Membrane</location>
    </subcellularLocation>
</comment>
<comment type="function">
    <text evidence="8">Part of the outer membrane protein assembly complex, which is involved in assembly and insertion of beta-barrel proteins into the outer membrane. Constitutes, with BamD, the core component of the assembly machinery.</text>
</comment>
<feature type="domain" description="POTRA" evidence="10">
    <location>
        <begin position="347"/>
        <end position="421"/>
    </location>
</feature>
<dbReference type="InterPro" id="IPR034746">
    <property type="entry name" value="POTRA"/>
</dbReference>
<evidence type="ECO:0000256" key="2">
    <source>
        <dbReference type="ARBA" id="ARBA00022452"/>
    </source>
</evidence>
<dbReference type="AlphaFoldDB" id="A0A4D6XUD4"/>
<protein>
    <recommendedName>
        <fullName evidence="8 9">Outer membrane protein assembly factor BamA</fullName>
    </recommendedName>
</protein>
<sequence precursor="true">MFIKNFCIAFLIFFSVAVYADSTWIVQDIKLQGLKNFSKKETLKNIVFGIGSKISEYDVKNSIKALFQTGKFEDIKVIYSGKTIIFNVQERPLISNVIISGNNIISDSILDRYLKKLKIEKGSVFHPFIINTFIQTIKDFYHDLGKHKANIKILKVFSKDNTVRLKILINEGALTKINSIRIIGNKDVSEDKIISLFKLKDQNVWWNFLDKNTYSSKALNDDLNRLSSFYLNRGYFYFNIDDKKVKFFKDKNYVDIHINIFEGKQYKIDSVFINGNLFQYEKIIKNIININDNELYNKEKIDSILKQITILLSEYGYINATISVDPKINYDTKKIILNFNIDMKQRYFVRRIHFEGNESTQDQVLRREMNQIEGEYFNAKLVEAGKESLEKTRYFSDVQVVQNILFNNSNQVDVTYKVKEKSTGSINFGLGYGIDSGISFNTSFSQENILGSGNSLKASAIKNDNQKYTDVSINYPYFMDNHTDLNTRFFYNDLKYNFNSVSNLKKNTYGFESNLGFLINNTNRINLGFGYTHNGIINTEKEVIEHSSSIKKTSDINFLEDSLVNDFTLNYSWIYDSLKYFYFPVSGNQTYISGKNTIPGSDNSFYKITLDSEQYIPLDKKQKFIFFSHVHMGMGNSFKEEPLPFYENFYANSTNNIRGFRINTIGPKKIYHSTDVENCIGYQNNNSCESIDSIGGNSTAIANLELITPIPFINNEYSKFLRSSFFIDTGNIWDTKWNNIRNIHSLTYLKNNALDNIYASCGLSLQWFSPIGPLVFSYALPIQKNKNYQLEAFQFHFGKNW</sequence>
<reference evidence="11 12" key="2">
    <citation type="submission" date="2019-05" db="EMBL/GenBank/DDBJ databases">
        <title>Genome evolution of the obligate endosymbiont Buchnera aphidicola.</title>
        <authorList>
            <person name="Moran N.A."/>
        </authorList>
    </citation>
    <scope>NUCLEOTIDE SEQUENCE [LARGE SCALE GENOMIC DNA]</scope>
    <source>
        <strain evidence="11 12">Bca</strain>
    </source>
</reference>
<dbReference type="NCBIfam" id="TIGR03303">
    <property type="entry name" value="OM_YaeT"/>
    <property type="match status" value="1"/>
</dbReference>
<dbReference type="GO" id="GO:0043165">
    <property type="term" value="P:Gram-negative-bacterium-type cell outer membrane assembly"/>
    <property type="evidence" value="ECO:0007669"/>
    <property type="project" value="UniProtKB-UniRule"/>
</dbReference>
<evidence type="ECO:0000313" key="12">
    <source>
        <dbReference type="Proteomes" id="UP000298594"/>
    </source>
</evidence>
<feature type="chain" id="PRO_5021052476" description="Outer membrane protein assembly factor BamA" evidence="8">
    <location>
        <begin position="21"/>
        <end position="801"/>
    </location>
</feature>
<comment type="similarity">
    <text evidence="8">Belongs to the BamA family.</text>
</comment>
<accession>A0A4D6XUD4</accession>
<dbReference type="EMBL" id="CP034879">
    <property type="protein sequence ID" value="QCI20383.1"/>
    <property type="molecule type" value="Genomic_DNA"/>
</dbReference>
<dbReference type="GO" id="GO:0051205">
    <property type="term" value="P:protein insertion into membrane"/>
    <property type="evidence" value="ECO:0007669"/>
    <property type="project" value="UniProtKB-UniRule"/>
</dbReference>
<reference evidence="11 12" key="1">
    <citation type="submission" date="2018-12" db="EMBL/GenBank/DDBJ databases">
        <authorList>
            <person name="Chong R.A."/>
        </authorList>
    </citation>
    <scope>NUCLEOTIDE SEQUENCE [LARGE SCALE GENOMIC DNA]</scope>
    <source>
        <strain evidence="11 12">Bca</strain>
    </source>
</reference>
<evidence type="ECO:0000256" key="4">
    <source>
        <dbReference type="ARBA" id="ARBA00022729"/>
    </source>
</evidence>
<feature type="domain" description="POTRA" evidence="10">
    <location>
        <begin position="92"/>
        <end position="172"/>
    </location>
</feature>
<dbReference type="HAMAP" id="MF_01430">
    <property type="entry name" value="OM_assembly_BamA"/>
    <property type="match status" value="1"/>
</dbReference>
<evidence type="ECO:0000256" key="5">
    <source>
        <dbReference type="ARBA" id="ARBA00022737"/>
    </source>
</evidence>
<dbReference type="PROSITE" id="PS51779">
    <property type="entry name" value="POTRA"/>
    <property type="match status" value="5"/>
</dbReference>
<evidence type="ECO:0000313" key="11">
    <source>
        <dbReference type="EMBL" id="QCI20383.1"/>
    </source>
</evidence>
<dbReference type="InterPro" id="IPR023707">
    <property type="entry name" value="OM_assembly_BamA"/>
</dbReference>
<keyword evidence="5 8" id="KW-0677">Repeat</keyword>
<evidence type="ECO:0000256" key="6">
    <source>
        <dbReference type="ARBA" id="ARBA00023136"/>
    </source>
</evidence>
<dbReference type="Pfam" id="PF01103">
    <property type="entry name" value="Omp85"/>
    <property type="match status" value="1"/>
</dbReference>
<dbReference type="PANTHER" id="PTHR12815:SF23">
    <property type="entry name" value="OUTER MEMBRANE PROTEIN ASSEMBLY FACTOR BAMA"/>
    <property type="match status" value="1"/>
</dbReference>
<keyword evidence="6 8" id="KW-0472">Membrane</keyword>
<dbReference type="InterPro" id="IPR039910">
    <property type="entry name" value="D15-like"/>
</dbReference>
<evidence type="ECO:0000256" key="1">
    <source>
        <dbReference type="ARBA" id="ARBA00004370"/>
    </source>
</evidence>
<feature type="domain" description="POTRA" evidence="10">
    <location>
        <begin position="24"/>
        <end position="91"/>
    </location>
</feature>
<evidence type="ECO:0000256" key="3">
    <source>
        <dbReference type="ARBA" id="ARBA00022692"/>
    </source>
</evidence>
<evidence type="ECO:0000256" key="9">
    <source>
        <dbReference type="NCBIfam" id="TIGR03303"/>
    </source>
</evidence>
<keyword evidence="4 8" id="KW-0732">Signal</keyword>
<dbReference type="Gene3D" id="3.10.20.310">
    <property type="entry name" value="membrane protein fhac"/>
    <property type="match status" value="5"/>
</dbReference>
<feature type="signal peptide" evidence="8">
    <location>
        <begin position="1"/>
        <end position="20"/>
    </location>
</feature>
<evidence type="ECO:0000256" key="7">
    <source>
        <dbReference type="ARBA" id="ARBA00023237"/>
    </source>
</evidence>
<dbReference type="PIRSF" id="PIRSF006076">
    <property type="entry name" value="OM_assembly_OMP85"/>
    <property type="match status" value="1"/>
</dbReference>
<dbReference type="GO" id="GO:1990063">
    <property type="term" value="C:Bam protein complex"/>
    <property type="evidence" value="ECO:0007669"/>
    <property type="project" value="TreeGrafter"/>
</dbReference>
<evidence type="ECO:0000256" key="8">
    <source>
        <dbReference type="HAMAP-Rule" id="MF_01430"/>
    </source>
</evidence>
<gene>
    <name evidence="8 11" type="primary">bamA</name>
    <name evidence="11" type="ORF">D9V67_01210</name>
</gene>